<feature type="transmembrane region" description="Helical" evidence="1">
    <location>
        <begin position="38"/>
        <end position="59"/>
    </location>
</feature>
<dbReference type="RefSeq" id="WP_126704121.1">
    <property type="nucleotide sequence ID" value="NZ_CP034593.1"/>
</dbReference>
<gene>
    <name evidence="2" type="ORF">EJ997_08225</name>
</gene>
<dbReference type="EMBL" id="CP034593">
    <property type="protein sequence ID" value="AZQ77317.1"/>
    <property type="molecule type" value="Genomic_DNA"/>
</dbReference>
<name>A0A3Q9G7B6_9ACTO</name>
<dbReference type="OrthoDB" id="3268666at2"/>
<keyword evidence="1" id="KW-0472">Membrane</keyword>
<protein>
    <recommendedName>
        <fullName evidence="4">DUF4190 domain-containing protein</fullName>
    </recommendedName>
</protein>
<accession>A0A3Q9G7B6</accession>
<dbReference type="Proteomes" id="UP000280344">
    <property type="component" value="Chromosome"/>
</dbReference>
<keyword evidence="1" id="KW-0812">Transmembrane</keyword>
<evidence type="ECO:0000313" key="3">
    <source>
        <dbReference type="Proteomes" id="UP000280344"/>
    </source>
</evidence>
<feature type="transmembrane region" description="Helical" evidence="1">
    <location>
        <begin position="71"/>
        <end position="94"/>
    </location>
</feature>
<sequence length="103" mass="11047">MSNAPGYPNPYAAAPNPQANPYVYQAPPPPQRKVPGRLTGILAICFFWTASIGCALGFVSIQQSRRAGTSATLGIIGFILGLAVFIGIFFYVLFGVLDVWKIL</sequence>
<proteinExistence type="predicted"/>
<dbReference type="KEGG" id="flh:EJ997_08225"/>
<keyword evidence="1" id="KW-1133">Transmembrane helix</keyword>
<organism evidence="2 3">
    <name type="scientific">Flaviflexus ciconiae</name>
    <dbReference type="NCBI Taxonomy" id="2496867"/>
    <lineage>
        <taxon>Bacteria</taxon>
        <taxon>Bacillati</taxon>
        <taxon>Actinomycetota</taxon>
        <taxon>Actinomycetes</taxon>
        <taxon>Actinomycetales</taxon>
        <taxon>Actinomycetaceae</taxon>
        <taxon>Flaviflexus</taxon>
    </lineage>
</organism>
<evidence type="ECO:0008006" key="4">
    <source>
        <dbReference type="Google" id="ProtNLM"/>
    </source>
</evidence>
<keyword evidence="3" id="KW-1185">Reference proteome</keyword>
<dbReference type="AlphaFoldDB" id="A0A3Q9G7B6"/>
<evidence type="ECO:0000313" key="2">
    <source>
        <dbReference type="EMBL" id="AZQ77317.1"/>
    </source>
</evidence>
<reference evidence="2 3" key="1">
    <citation type="submission" date="2018-12" db="EMBL/GenBank/DDBJ databases">
        <title>Complete genome sequence of Flaviflexus sp. H23T48.</title>
        <authorList>
            <person name="Bae J.-W."/>
            <person name="Lee J.-Y."/>
        </authorList>
    </citation>
    <scope>NUCLEOTIDE SEQUENCE [LARGE SCALE GENOMIC DNA]</scope>
    <source>
        <strain evidence="2 3">H23T48</strain>
    </source>
</reference>
<evidence type="ECO:0000256" key="1">
    <source>
        <dbReference type="SAM" id="Phobius"/>
    </source>
</evidence>